<evidence type="ECO:0000313" key="8">
    <source>
        <dbReference type="Proteomes" id="UP000292235"/>
    </source>
</evidence>
<dbReference type="PANTHER" id="PTHR14948:SF25">
    <property type="entry name" value="DUF4190 DOMAIN-CONTAINING PROTEIN"/>
    <property type="match status" value="1"/>
</dbReference>
<evidence type="ECO:0000256" key="2">
    <source>
        <dbReference type="ARBA" id="ARBA00022692"/>
    </source>
</evidence>
<dbReference type="AlphaFoldDB" id="A0A4V0ZJL9"/>
<evidence type="ECO:0000256" key="5">
    <source>
        <dbReference type="SAM" id="MobiDB-lite"/>
    </source>
</evidence>
<keyword evidence="8" id="KW-1185">Reference proteome</keyword>
<dbReference type="InterPro" id="IPR007593">
    <property type="entry name" value="CD225/Dispanin_fam"/>
</dbReference>
<keyword evidence="2 6" id="KW-0812">Transmembrane</keyword>
<organism evidence="7 8">
    <name type="scientific">Streptomonospora litoralis</name>
    <dbReference type="NCBI Taxonomy" id="2498135"/>
    <lineage>
        <taxon>Bacteria</taxon>
        <taxon>Bacillati</taxon>
        <taxon>Actinomycetota</taxon>
        <taxon>Actinomycetes</taxon>
        <taxon>Streptosporangiales</taxon>
        <taxon>Nocardiopsidaceae</taxon>
        <taxon>Streptomonospora</taxon>
    </lineage>
</organism>
<keyword evidence="3 6" id="KW-1133">Transmembrane helix</keyword>
<feature type="region of interest" description="Disordered" evidence="5">
    <location>
        <begin position="1"/>
        <end position="31"/>
    </location>
</feature>
<sequence length="124" mass="12730">MSYGPPPPPPSQPPPGAGYGPPPGGPGGYAGGSEPPNNFLVPAILSMFCCWPFAIPAILAAAKVNELWNLGDFAGAQERADRAKRFAIIALVVGILIYVVTIVGYFALFAAVLSTAPTTTAPGY</sequence>
<keyword evidence="4 6" id="KW-0472">Membrane</keyword>
<comment type="subcellular location">
    <subcellularLocation>
        <location evidence="1">Membrane</location>
    </subcellularLocation>
</comment>
<accession>A0A4V0ZJL9</accession>
<dbReference type="InterPro" id="IPR051423">
    <property type="entry name" value="CD225/Dispanin"/>
</dbReference>
<evidence type="ECO:0000256" key="6">
    <source>
        <dbReference type="SAM" id="Phobius"/>
    </source>
</evidence>
<evidence type="ECO:0000313" key="7">
    <source>
        <dbReference type="EMBL" id="QBI53942.1"/>
    </source>
</evidence>
<dbReference type="OrthoDB" id="9815705at2"/>
<reference evidence="7 8" key="1">
    <citation type="submission" date="2019-02" db="EMBL/GenBank/DDBJ databases">
        <authorList>
            <person name="Khodamoradi S."/>
            <person name="Hahnke R.L."/>
            <person name="Kaempfer P."/>
            <person name="Schumann P."/>
            <person name="Rohde M."/>
            <person name="Steinert M."/>
            <person name="Luzhetskyy A."/>
            <person name="Wink J."/>
            <person name="Ruckert C."/>
        </authorList>
    </citation>
    <scope>NUCLEOTIDE SEQUENCE [LARGE SCALE GENOMIC DNA]</scope>
    <source>
        <strain evidence="7 8">M2</strain>
    </source>
</reference>
<dbReference type="Proteomes" id="UP000292235">
    <property type="component" value="Chromosome"/>
</dbReference>
<evidence type="ECO:0000256" key="3">
    <source>
        <dbReference type="ARBA" id="ARBA00022989"/>
    </source>
</evidence>
<evidence type="ECO:0000256" key="1">
    <source>
        <dbReference type="ARBA" id="ARBA00004370"/>
    </source>
</evidence>
<dbReference type="Pfam" id="PF04505">
    <property type="entry name" value="CD225"/>
    <property type="match status" value="1"/>
</dbReference>
<dbReference type="GO" id="GO:0016020">
    <property type="term" value="C:membrane"/>
    <property type="evidence" value="ECO:0007669"/>
    <property type="project" value="UniProtKB-SubCell"/>
</dbReference>
<feature type="transmembrane region" description="Helical" evidence="6">
    <location>
        <begin position="86"/>
        <end position="113"/>
    </location>
</feature>
<proteinExistence type="predicted"/>
<dbReference type="EMBL" id="CP036455">
    <property type="protein sequence ID" value="QBI53942.1"/>
    <property type="molecule type" value="Genomic_DNA"/>
</dbReference>
<dbReference type="RefSeq" id="WP_131098217.1">
    <property type="nucleotide sequence ID" value="NZ_CP036455.1"/>
</dbReference>
<dbReference type="PANTHER" id="PTHR14948">
    <property type="entry name" value="NG5"/>
    <property type="match status" value="1"/>
</dbReference>
<feature type="transmembrane region" description="Helical" evidence="6">
    <location>
        <begin position="39"/>
        <end position="62"/>
    </location>
</feature>
<name>A0A4V0ZJL9_9ACTN</name>
<evidence type="ECO:0000256" key="4">
    <source>
        <dbReference type="ARBA" id="ARBA00023136"/>
    </source>
</evidence>
<dbReference type="KEGG" id="strr:EKD16_10780"/>
<gene>
    <name evidence="7" type="ORF">EKD16_10780</name>
</gene>
<feature type="compositionally biased region" description="Pro residues" evidence="5">
    <location>
        <begin position="1"/>
        <end position="25"/>
    </location>
</feature>
<protein>
    <submittedName>
        <fullName evidence="7">Interferon-induced transmembrane protein</fullName>
    </submittedName>
</protein>